<dbReference type="Proteomes" id="UP000051820">
    <property type="component" value="Unassembled WGS sequence"/>
</dbReference>
<dbReference type="InterPro" id="IPR013154">
    <property type="entry name" value="ADH-like_N"/>
</dbReference>
<dbReference type="Pfam" id="PF08240">
    <property type="entry name" value="ADH_N"/>
    <property type="match status" value="1"/>
</dbReference>
<dbReference type="PATRIC" id="fig|1423807.3.peg.2028"/>
<gene>
    <name evidence="3" type="ORF">FD16_GL001976</name>
</gene>
<comment type="caution">
    <text evidence="3">The sequence shown here is derived from an EMBL/GenBank/DDBJ whole genome shotgun (WGS) entry which is preliminary data.</text>
</comment>
<sequence length="308" mass="32681">MKAFGYQQFGKPDVFEELNVADAKITSDDQVLVSTRAIGINNFDRIQREGKIGGGEFPIIPGRDVVGEVVKIGDNVSSVAVGDTVIGHAAPAYAQMVVIPESRLVKKPVSVRNQVAAAIITPGITAYNAVTAFTHVRAGDRVLVNGATGGVGSIAVQVAKKLGAYVIGTGSSRNKDLLDELPLDEVGFYDTENINERFADSVDVVINAAMNGNNDTLISDVIRDGGRAASVGNAANLTNKPKVIFEHIRPLDAQHDKLALGELSSMLADGSLKMRIFKTLPLTLSGVIQGHQLLEEHHAPGRIILAND</sequence>
<accession>A0A0R1W4U1</accession>
<protein>
    <submittedName>
        <fullName evidence="3">NADPH quinone reductase</fullName>
    </submittedName>
</protein>
<dbReference type="STRING" id="1423807.FD16_GL001976"/>
<reference evidence="3 4" key="1">
    <citation type="journal article" date="2015" name="Genome Announc.">
        <title>Expanding the biotechnology potential of lactobacilli through comparative genomics of 213 strains and associated genera.</title>
        <authorList>
            <person name="Sun Z."/>
            <person name="Harris H.M."/>
            <person name="McCann A."/>
            <person name="Guo C."/>
            <person name="Argimon S."/>
            <person name="Zhang W."/>
            <person name="Yang X."/>
            <person name="Jeffery I.B."/>
            <person name="Cooney J.C."/>
            <person name="Kagawa T.F."/>
            <person name="Liu W."/>
            <person name="Song Y."/>
            <person name="Salvetti E."/>
            <person name="Wrobel A."/>
            <person name="Rasinkangas P."/>
            <person name="Parkhill J."/>
            <person name="Rea M.C."/>
            <person name="O'Sullivan O."/>
            <person name="Ritari J."/>
            <person name="Douillard F.P."/>
            <person name="Paul Ross R."/>
            <person name="Yang R."/>
            <person name="Briner A.E."/>
            <person name="Felis G.E."/>
            <person name="de Vos W.M."/>
            <person name="Barrangou R."/>
            <person name="Klaenhammer T.R."/>
            <person name="Caufield P.W."/>
            <person name="Cui Y."/>
            <person name="Zhang H."/>
            <person name="O'Toole P.W."/>
        </authorList>
    </citation>
    <scope>NUCLEOTIDE SEQUENCE [LARGE SCALE GENOMIC DNA]</scope>
    <source>
        <strain evidence="3 4">DSM 5007</strain>
    </source>
</reference>
<evidence type="ECO:0000313" key="3">
    <source>
        <dbReference type="EMBL" id="KRM12798.1"/>
    </source>
</evidence>
<evidence type="ECO:0000313" key="4">
    <source>
        <dbReference type="Proteomes" id="UP000051820"/>
    </source>
</evidence>
<dbReference type="GO" id="GO:0016491">
    <property type="term" value="F:oxidoreductase activity"/>
    <property type="evidence" value="ECO:0007669"/>
    <property type="project" value="InterPro"/>
</dbReference>
<evidence type="ECO:0000256" key="1">
    <source>
        <dbReference type="ARBA" id="ARBA00022857"/>
    </source>
</evidence>
<dbReference type="eggNOG" id="COG0604">
    <property type="taxonomic scope" value="Bacteria"/>
</dbReference>
<dbReference type="InterPro" id="IPR051603">
    <property type="entry name" value="Zinc-ADH_QOR/CCCR"/>
</dbReference>
<proteinExistence type="predicted"/>
<dbReference type="InterPro" id="IPR013149">
    <property type="entry name" value="ADH-like_C"/>
</dbReference>
<dbReference type="Gene3D" id="3.90.180.10">
    <property type="entry name" value="Medium-chain alcohol dehydrogenases, catalytic domain"/>
    <property type="match status" value="1"/>
</dbReference>
<dbReference type="InterPro" id="IPR011032">
    <property type="entry name" value="GroES-like_sf"/>
</dbReference>
<dbReference type="PANTHER" id="PTHR44154:SF1">
    <property type="entry name" value="QUINONE OXIDOREDUCTASE"/>
    <property type="match status" value="1"/>
</dbReference>
<dbReference type="EMBL" id="AZGF01000005">
    <property type="protein sequence ID" value="KRM12798.1"/>
    <property type="molecule type" value="Genomic_DNA"/>
</dbReference>
<dbReference type="OrthoDB" id="9792162at2"/>
<keyword evidence="1" id="KW-0521">NADP</keyword>
<dbReference type="RefSeq" id="WP_010621939.1">
    <property type="nucleotide sequence ID" value="NZ_AZGF01000005.1"/>
</dbReference>
<dbReference type="AlphaFoldDB" id="A0A0R1W4U1"/>
<feature type="domain" description="Enoyl reductase (ER)" evidence="2">
    <location>
        <begin position="13"/>
        <end position="305"/>
    </location>
</feature>
<name>A0A0R1W4U1_9LACO</name>
<evidence type="ECO:0000259" key="2">
    <source>
        <dbReference type="SMART" id="SM00829"/>
    </source>
</evidence>
<dbReference type="SUPFAM" id="SSF51735">
    <property type="entry name" value="NAD(P)-binding Rossmann-fold domains"/>
    <property type="match status" value="1"/>
</dbReference>
<dbReference type="PANTHER" id="PTHR44154">
    <property type="entry name" value="QUINONE OXIDOREDUCTASE"/>
    <property type="match status" value="1"/>
</dbReference>
<dbReference type="Pfam" id="PF00107">
    <property type="entry name" value="ADH_zinc_N"/>
    <property type="match status" value="1"/>
</dbReference>
<dbReference type="CDD" id="cd05289">
    <property type="entry name" value="MDR_like_2"/>
    <property type="match status" value="1"/>
</dbReference>
<dbReference type="InterPro" id="IPR036291">
    <property type="entry name" value="NAD(P)-bd_dom_sf"/>
</dbReference>
<dbReference type="Gene3D" id="3.40.50.720">
    <property type="entry name" value="NAD(P)-binding Rossmann-like Domain"/>
    <property type="match status" value="1"/>
</dbReference>
<organism evidence="3 4">
    <name type="scientific">Paucilactobacillus suebicus DSM 5007 = KCTC 3549</name>
    <dbReference type="NCBI Taxonomy" id="1423807"/>
    <lineage>
        <taxon>Bacteria</taxon>
        <taxon>Bacillati</taxon>
        <taxon>Bacillota</taxon>
        <taxon>Bacilli</taxon>
        <taxon>Lactobacillales</taxon>
        <taxon>Lactobacillaceae</taxon>
        <taxon>Paucilactobacillus</taxon>
    </lineage>
</organism>
<dbReference type="InterPro" id="IPR020843">
    <property type="entry name" value="ER"/>
</dbReference>
<dbReference type="SUPFAM" id="SSF50129">
    <property type="entry name" value="GroES-like"/>
    <property type="match status" value="1"/>
</dbReference>
<keyword evidence="4" id="KW-1185">Reference proteome</keyword>
<dbReference type="SMART" id="SM00829">
    <property type="entry name" value="PKS_ER"/>
    <property type="match status" value="1"/>
</dbReference>